<name>A0A7X5V5U7_9ACTN</name>
<dbReference type="GO" id="GO:0008233">
    <property type="term" value="F:peptidase activity"/>
    <property type="evidence" value="ECO:0007669"/>
    <property type="project" value="UniProtKB-KW"/>
</dbReference>
<dbReference type="AlphaFoldDB" id="A0A7X5V5U7"/>
<dbReference type="GO" id="GO:0005524">
    <property type="term" value="F:ATP binding"/>
    <property type="evidence" value="ECO:0007669"/>
    <property type="project" value="UniProtKB-KW"/>
</dbReference>
<feature type="binding site" evidence="1">
    <location>
        <position position="30"/>
    </location>
    <ligand>
        <name>Zn(2+)</name>
        <dbReference type="ChEBI" id="CHEBI:29105"/>
    </ligand>
</feature>
<dbReference type="GO" id="GO:0008270">
    <property type="term" value="F:zinc ion binding"/>
    <property type="evidence" value="ECO:0007669"/>
    <property type="project" value="UniProtKB-UniRule"/>
</dbReference>
<dbReference type="GO" id="GO:0046983">
    <property type="term" value="F:protein dimerization activity"/>
    <property type="evidence" value="ECO:0007669"/>
    <property type="project" value="UniProtKB-UniRule"/>
</dbReference>
<evidence type="ECO:0000259" key="2">
    <source>
        <dbReference type="PROSITE" id="PS51902"/>
    </source>
</evidence>
<dbReference type="SUPFAM" id="SSF57716">
    <property type="entry name" value="Glucocorticoid receptor-like (DNA-binding domain)"/>
    <property type="match status" value="1"/>
</dbReference>
<evidence type="ECO:0000256" key="1">
    <source>
        <dbReference type="PROSITE-ProRule" id="PRU01250"/>
    </source>
</evidence>
<sequence length="114" mass="12822">MTDNELRCSFCGKTRDEVSHLIAGPGVFICNECVDLCEKVINDAPLPSFPPLDDKTDEELLADVVRLDKSRGQVETAVRDRVLRLRARSVTWTRIGEALGITRQSAWERFSGEE</sequence>
<dbReference type="EMBL" id="JAASRO010000001">
    <property type="protein sequence ID" value="NIK55179.1"/>
    <property type="molecule type" value="Genomic_DNA"/>
</dbReference>
<keyword evidence="1" id="KW-0862">Zinc</keyword>
<gene>
    <name evidence="3" type="ORF">BJY22_000896</name>
</gene>
<evidence type="ECO:0000313" key="3">
    <source>
        <dbReference type="EMBL" id="NIK55179.1"/>
    </source>
</evidence>
<dbReference type="GO" id="GO:0006457">
    <property type="term" value="P:protein folding"/>
    <property type="evidence" value="ECO:0007669"/>
    <property type="project" value="UniProtKB-UniRule"/>
</dbReference>
<dbReference type="InterPro" id="IPR059188">
    <property type="entry name" value="Znf_CLPX-like"/>
</dbReference>
<dbReference type="PROSITE" id="PS51902">
    <property type="entry name" value="CLPX_ZB"/>
    <property type="match status" value="1"/>
</dbReference>
<dbReference type="Gene3D" id="6.20.220.10">
    <property type="entry name" value="ClpX chaperone, C4-type zinc finger domain"/>
    <property type="match status" value="1"/>
</dbReference>
<keyword evidence="3" id="KW-0067">ATP-binding</keyword>
<comment type="caution">
    <text evidence="3">The sequence shown here is derived from an EMBL/GenBank/DDBJ whole genome shotgun (WGS) entry which is preliminary data.</text>
</comment>
<keyword evidence="3" id="KW-0547">Nucleotide-binding</keyword>
<dbReference type="GO" id="GO:0006508">
    <property type="term" value="P:proteolysis"/>
    <property type="evidence" value="ECO:0007669"/>
    <property type="project" value="UniProtKB-KW"/>
</dbReference>
<feature type="binding site" evidence="1">
    <location>
        <position position="11"/>
    </location>
    <ligand>
        <name>Zn(2+)</name>
        <dbReference type="ChEBI" id="CHEBI:29105"/>
    </ligand>
</feature>
<dbReference type="InterPro" id="IPR038366">
    <property type="entry name" value="Znf_CppX_C4_sf"/>
</dbReference>
<organism evidence="3 4">
    <name type="scientific">Kribbella shirazensis</name>
    <dbReference type="NCBI Taxonomy" id="1105143"/>
    <lineage>
        <taxon>Bacteria</taxon>
        <taxon>Bacillati</taxon>
        <taxon>Actinomycetota</taxon>
        <taxon>Actinomycetes</taxon>
        <taxon>Propionibacteriales</taxon>
        <taxon>Kribbellaceae</taxon>
        <taxon>Kribbella</taxon>
    </lineage>
</organism>
<dbReference type="SMART" id="SM00994">
    <property type="entry name" value="zf-C4_ClpX"/>
    <property type="match status" value="1"/>
</dbReference>
<dbReference type="InterPro" id="IPR010603">
    <property type="entry name" value="Znf_CppX_C4"/>
</dbReference>
<feature type="binding site" evidence="1">
    <location>
        <position position="33"/>
    </location>
    <ligand>
        <name>Zn(2+)</name>
        <dbReference type="ChEBI" id="CHEBI:29105"/>
    </ligand>
</feature>
<reference evidence="3 4" key="1">
    <citation type="submission" date="2020-03" db="EMBL/GenBank/DDBJ databases">
        <title>Sequencing the genomes of 1000 actinobacteria strains.</title>
        <authorList>
            <person name="Klenk H.-P."/>
        </authorList>
    </citation>
    <scope>NUCLEOTIDE SEQUENCE [LARGE SCALE GENOMIC DNA]</scope>
    <source>
        <strain evidence="3 4">DSM 45490</strain>
    </source>
</reference>
<keyword evidence="3" id="KW-0645">Protease</keyword>
<keyword evidence="1" id="KW-0143">Chaperone</keyword>
<keyword evidence="4" id="KW-1185">Reference proteome</keyword>
<feature type="domain" description="ClpX-type ZB" evidence="2">
    <location>
        <begin position="1"/>
        <end position="49"/>
    </location>
</feature>
<feature type="binding site" evidence="1">
    <location>
        <position position="8"/>
    </location>
    <ligand>
        <name>Zn(2+)</name>
        <dbReference type="ChEBI" id="CHEBI:29105"/>
    </ligand>
</feature>
<evidence type="ECO:0000313" key="4">
    <source>
        <dbReference type="Proteomes" id="UP000555407"/>
    </source>
</evidence>
<accession>A0A7X5V5U7</accession>
<dbReference type="GO" id="GO:0051082">
    <property type="term" value="F:unfolded protein binding"/>
    <property type="evidence" value="ECO:0007669"/>
    <property type="project" value="UniProtKB-UniRule"/>
</dbReference>
<proteinExistence type="inferred from homology"/>
<dbReference type="Pfam" id="PF06689">
    <property type="entry name" value="zf-C4_ClpX"/>
    <property type="match status" value="1"/>
</dbReference>
<keyword evidence="1" id="KW-0479">Metal-binding</keyword>
<keyword evidence="3" id="KW-0378">Hydrolase</keyword>
<protein>
    <submittedName>
        <fullName evidence="3">ATP-dependent Clp protease ATP-binding subunit ClpX</fullName>
    </submittedName>
</protein>
<comment type="similarity">
    <text evidence="1">Belongs to the ClpX chaperone family.</text>
</comment>
<dbReference type="Proteomes" id="UP000555407">
    <property type="component" value="Unassembled WGS sequence"/>
</dbReference>